<sequence length="63" mass="7238">MLEPDILRAAKYLPDGKKALPGGKFRNMSGTAEHIRLIGIFLWDGFFIGRNVQTRYMANYYNT</sequence>
<name>A0ABM6LB48_9FIRM</name>
<reference evidence="2" key="1">
    <citation type="submission" date="2017-05" db="EMBL/GenBank/DDBJ databases">
        <title>Improved OligoMM genomes.</title>
        <authorList>
            <person name="Garzetti D."/>
        </authorList>
    </citation>
    <scope>NUCLEOTIDE SEQUENCE [LARGE SCALE GENOMIC DNA]</scope>
    <source>
        <strain evidence="2">KB18</strain>
    </source>
</reference>
<evidence type="ECO:0008006" key="3">
    <source>
        <dbReference type="Google" id="ProtNLM"/>
    </source>
</evidence>
<gene>
    <name evidence="1" type="ORF">ADH66_19275</name>
</gene>
<dbReference type="Proteomes" id="UP000196710">
    <property type="component" value="Chromosome"/>
</dbReference>
<proteinExistence type="predicted"/>
<evidence type="ECO:0000313" key="2">
    <source>
        <dbReference type="Proteomes" id="UP000196710"/>
    </source>
</evidence>
<organism evidence="1 2">
    <name type="scientific">Acutalibacter muris</name>
    <dbReference type="NCBI Taxonomy" id="1796620"/>
    <lineage>
        <taxon>Bacteria</taxon>
        <taxon>Bacillati</taxon>
        <taxon>Bacillota</taxon>
        <taxon>Clostridia</taxon>
        <taxon>Eubacteriales</taxon>
        <taxon>Acutalibacteraceae</taxon>
        <taxon>Acutalibacter</taxon>
    </lineage>
</organism>
<accession>A0ABM6LB48</accession>
<keyword evidence="2" id="KW-1185">Reference proteome</keyword>
<evidence type="ECO:0000313" key="1">
    <source>
        <dbReference type="EMBL" id="ASB42590.1"/>
    </source>
</evidence>
<dbReference type="EMBL" id="CP021422">
    <property type="protein sequence ID" value="ASB42590.1"/>
    <property type="molecule type" value="Genomic_DNA"/>
</dbReference>
<protein>
    <recommendedName>
        <fullName evidence="3">Tn3 transposase DDE domain-containing protein</fullName>
    </recommendedName>
</protein>